<dbReference type="PANTHER" id="PTHR24028:SF146">
    <property type="entry name" value="CADHERIN 96CB, ISOFORM D-RELATED"/>
    <property type="match status" value="1"/>
</dbReference>
<name>A0A5K3FB80_MESCO</name>
<keyword evidence="7" id="KW-0325">Glycoprotein</keyword>
<dbReference type="SUPFAM" id="SSF49313">
    <property type="entry name" value="Cadherin-like"/>
    <property type="match status" value="6"/>
</dbReference>
<feature type="region of interest" description="Disordered" evidence="9">
    <location>
        <begin position="450"/>
        <end position="471"/>
    </location>
</feature>
<evidence type="ECO:0000313" key="12">
    <source>
        <dbReference type="WBParaSite" id="MCU_006424-RA"/>
    </source>
</evidence>
<feature type="domain" description="Cadherin" evidence="11">
    <location>
        <begin position="1010"/>
        <end position="1111"/>
    </location>
</feature>
<dbReference type="InterPro" id="IPR002126">
    <property type="entry name" value="Cadherin-like_dom"/>
</dbReference>
<dbReference type="WBParaSite" id="MCU_006424-RA">
    <property type="protein sequence ID" value="MCU_006424-RA"/>
    <property type="gene ID" value="MCU_006424"/>
</dbReference>
<evidence type="ECO:0000256" key="6">
    <source>
        <dbReference type="ARBA" id="ARBA00023136"/>
    </source>
</evidence>
<dbReference type="InterPro" id="IPR050174">
    <property type="entry name" value="Protocadherin/Cadherin-CA"/>
</dbReference>
<dbReference type="SMART" id="SM00112">
    <property type="entry name" value="CA"/>
    <property type="match status" value="7"/>
</dbReference>
<feature type="domain" description="Cadherin" evidence="11">
    <location>
        <begin position="28"/>
        <end position="171"/>
    </location>
</feature>
<evidence type="ECO:0000256" key="7">
    <source>
        <dbReference type="ARBA" id="ARBA00023180"/>
    </source>
</evidence>
<dbReference type="WBParaSite" id="MCU_006424-RC">
    <property type="protein sequence ID" value="MCU_006424-RC"/>
    <property type="gene ID" value="MCU_006424"/>
</dbReference>
<proteinExistence type="predicted"/>
<feature type="domain" description="Cadherin" evidence="11">
    <location>
        <begin position="496"/>
        <end position="648"/>
    </location>
</feature>
<evidence type="ECO:0000256" key="2">
    <source>
        <dbReference type="ARBA" id="ARBA00022692"/>
    </source>
</evidence>
<dbReference type="GO" id="GO:0007156">
    <property type="term" value="P:homophilic cell adhesion via plasma membrane adhesion molecules"/>
    <property type="evidence" value="ECO:0007669"/>
    <property type="project" value="InterPro"/>
</dbReference>
<evidence type="ECO:0000313" key="13">
    <source>
        <dbReference type="WBParaSite" id="MCU_006424-RB"/>
    </source>
</evidence>
<dbReference type="WBParaSite" id="MCU_006424-RB">
    <property type="protein sequence ID" value="MCU_006424-RB"/>
    <property type="gene ID" value="MCU_006424"/>
</dbReference>
<evidence type="ECO:0000256" key="8">
    <source>
        <dbReference type="PROSITE-ProRule" id="PRU00043"/>
    </source>
</evidence>
<dbReference type="InterPro" id="IPR015919">
    <property type="entry name" value="Cadherin-like_sf"/>
</dbReference>
<dbReference type="InterPro" id="IPR020894">
    <property type="entry name" value="Cadherin_CS"/>
</dbReference>
<feature type="compositionally biased region" description="Low complexity" evidence="9">
    <location>
        <begin position="460"/>
        <end position="470"/>
    </location>
</feature>
<evidence type="ECO:0000256" key="5">
    <source>
        <dbReference type="ARBA" id="ARBA00022989"/>
    </source>
</evidence>
<keyword evidence="5 10" id="KW-1133">Transmembrane helix</keyword>
<dbReference type="GO" id="GO:0005886">
    <property type="term" value="C:plasma membrane"/>
    <property type="evidence" value="ECO:0007669"/>
    <property type="project" value="InterPro"/>
</dbReference>
<evidence type="ECO:0000256" key="9">
    <source>
        <dbReference type="SAM" id="MobiDB-lite"/>
    </source>
</evidence>
<keyword evidence="2 10" id="KW-0812">Transmembrane</keyword>
<feature type="transmembrane region" description="Helical" evidence="10">
    <location>
        <begin position="1156"/>
        <end position="1177"/>
    </location>
</feature>
<evidence type="ECO:0000256" key="1">
    <source>
        <dbReference type="ARBA" id="ARBA00004167"/>
    </source>
</evidence>
<dbReference type="PROSITE" id="PS00232">
    <property type="entry name" value="CADHERIN_1"/>
    <property type="match status" value="3"/>
</dbReference>
<feature type="domain" description="Cadherin" evidence="11">
    <location>
        <begin position="197"/>
        <end position="329"/>
    </location>
</feature>
<sequence length="1542" mass="168604">MSPFCDEMACLRTYRPILLILWITGSISNAHQTIGLGDNTPKGAVVAGNVLGDPFSVSSGSQDGTVTYALLKTPVNTYFRVDERTGELVTRRVVDRDMLCHDSGLCCAHASQASQLSRLSATRSADNGELGTVCVLRLDVAVTAGHHRGSVPSTHQVFIEVKDENDHAPTFIVPELDSKGIHYTETLRGHTNGAGNPTPLLILNISEAAQVGTHRLPLPLATDLDAPPFNVQRYVFEQGRSQSYSSSTYPEKYFKLEVQKREPNSSPHFETDAPITGLSLLLIAPLDRESHQLFEFRVLAIDGGSPTPRTGTLSVRIRVTDVNDHEPSFERSTYEISVEEGHVSDDKPILKVVARDEDEGVNAQIHYSWFHDYERFGPDTKLLSRLLTDEEVAATLGSPVSPERLARLQALPTFWFRLDERTGEIFVHRPLDYEVKRGFVFTVLATNPDVNDDGSGGGSSAKKPPKNSSSTTKVTINVINLNDEAPQISIDYVTNSEAVKHKQVMENGSPDHFIALIRATDADAGSTGAVSSPDDPYIPQSSEFVFENAHGGGRRMNFHRTPQSTTGGHVTCELASHEENYTLTLRGQVDTATGGSEYVLNTKTPLDREREHRQFITIRCQDDGSPSKTSTATVEVEILDQNDCVPEITVHARVPTSHRAHQSAIVSPFPRSRLANIFQKSFPDWPVLQGSPYAEHPLVNAYEAGIPVVLVSVSENRPPDTVVASLRGADADAGENGRVAYRILKEDLRLPRVAPGPLSADRRPGRYPEVALDYNLPPVLIRSDTTSIDLLKMEPNGDVTTTRMIDREQSSPIRDELYLFIEVYDWGLPASLTSYVLLAIEIKDDNDNPPVFFLTQINFSALENSSAPQRIGEILVYDADAGAPMEGYHDVSDSHPSPPRVSERPQYIINLIINPGHGLLDLPFEIVPTKNGRFFLNVTRTLDREEEEMFRFNLQASDCGGSSHQCYTATATVIVSVVDVNDNAPEIIFPKPATATTHVHSLSYLEQPDTEILSVNANDKDSGGDNGKFFFELGPVPSVPWADPSKLARTALDGDLFKLDAVKGLLKTQRRMTEADLGEHCLQLVVRDLGSPPRETRQVIRLVVDRSPPQFASSIRFAANPKESASSGAYSASSAVGQIYQRQGDFNGSSRNISELVLVVIISLMVAGFVVLIVLLFHLRRHQKLFPCLPDFCAVFQRGVSSANPYSSPEYVSRSKNVKDACATGVKDLVLPGRIEVSLPPPSLPPGASGEFVITGSKCQHARGGSAGGGSGCGALVSLENESSWCLTSAVDGRDFCERPPKPYTECYHVDLPVSQAPQSSRMVSIPTGTFRPIMSPSEEISRSKPNFCNISAMGFHPATISPVHRSDLFGTSDRYGESVHLPSLYVQSRDIVDPHHYQSLVPIIQSAADAVVVRYPDVPQQRQKTNRTKLASNSTPSQGSCDFLTFSGSLGSNQVAKNSNHYKSEPELAVCDSLETNADNELVAIGNDALSEHYPRLKAKSVIVSQQGRSTLATDQGIGTSFQQPVENYAISFPKPQASYV</sequence>
<dbReference type="PANTHER" id="PTHR24028">
    <property type="entry name" value="CADHERIN-87A"/>
    <property type="match status" value="1"/>
</dbReference>
<dbReference type="Gene3D" id="2.60.40.60">
    <property type="entry name" value="Cadherins"/>
    <property type="match status" value="7"/>
</dbReference>
<dbReference type="CDD" id="cd11304">
    <property type="entry name" value="Cadherin_repeat"/>
    <property type="match status" value="7"/>
</dbReference>
<comment type="subcellular location">
    <subcellularLocation>
        <location evidence="1">Membrane</location>
        <topology evidence="1">Single-pass membrane protein</topology>
    </subcellularLocation>
</comment>
<feature type="domain" description="Cadherin" evidence="11">
    <location>
        <begin position="330"/>
        <end position="488"/>
    </location>
</feature>
<keyword evidence="3" id="KW-0677">Repeat</keyword>
<evidence type="ECO:0000256" key="10">
    <source>
        <dbReference type="SAM" id="Phobius"/>
    </source>
</evidence>
<evidence type="ECO:0000259" key="11">
    <source>
        <dbReference type="PROSITE" id="PS50268"/>
    </source>
</evidence>
<evidence type="ECO:0000256" key="4">
    <source>
        <dbReference type="ARBA" id="ARBA00022837"/>
    </source>
</evidence>
<keyword evidence="6 10" id="KW-0472">Membrane</keyword>
<dbReference type="GO" id="GO:0005509">
    <property type="term" value="F:calcium ion binding"/>
    <property type="evidence" value="ECO:0007669"/>
    <property type="project" value="UniProtKB-UniRule"/>
</dbReference>
<dbReference type="PRINTS" id="PR00205">
    <property type="entry name" value="CADHERIN"/>
</dbReference>
<evidence type="ECO:0000256" key="3">
    <source>
        <dbReference type="ARBA" id="ARBA00022737"/>
    </source>
</evidence>
<reference evidence="12 13" key="1">
    <citation type="submission" date="2019-11" db="UniProtKB">
        <authorList>
            <consortium name="WormBaseParasite"/>
        </authorList>
    </citation>
    <scope>IDENTIFICATION</scope>
</reference>
<organism evidence="13">
    <name type="scientific">Mesocestoides corti</name>
    <name type="common">Flatworm</name>
    <dbReference type="NCBI Taxonomy" id="53468"/>
    <lineage>
        <taxon>Eukaryota</taxon>
        <taxon>Metazoa</taxon>
        <taxon>Spiralia</taxon>
        <taxon>Lophotrochozoa</taxon>
        <taxon>Platyhelminthes</taxon>
        <taxon>Cestoda</taxon>
        <taxon>Eucestoda</taxon>
        <taxon>Cyclophyllidea</taxon>
        <taxon>Mesocestoididae</taxon>
        <taxon>Mesocestoides</taxon>
    </lineage>
</organism>
<keyword evidence="4 8" id="KW-0106">Calcium</keyword>
<feature type="domain" description="Cadherin" evidence="11">
    <location>
        <begin position="863"/>
        <end position="987"/>
    </location>
</feature>
<protein>
    <submittedName>
        <fullName evidence="12 13">Cadherin domain-containing protein</fullName>
    </submittedName>
</protein>
<feature type="domain" description="Cadherin" evidence="11">
    <location>
        <begin position="711"/>
        <end position="852"/>
    </location>
</feature>
<dbReference type="PROSITE" id="PS50268">
    <property type="entry name" value="CADHERIN_2"/>
    <property type="match status" value="7"/>
</dbReference>
<accession>A0A5K3FB80</accession>